<name>A0A4R8WBU6_9MICO</name>
<dbReference type="Proteomes" id="UP000297643">
    <property type="component" value="Unassembled WGS sequence"/>
</dbReference>
<keyword evidence="2" id="KW-1185">Reference proteome</keyword>
<evidence type="ECO:0000313" key="2">
    <source>
        <dbReference type="Proteomes" id="UP000297643"/>
    </source>
</evidence>
<sequence>MGTLSYGDIKVDLDDFSLFHLDVLLTRLRGATFQLHVGLGAARDGNLLSLAVTPGVALALEYANTPELTLDMEAINYAVFQVQSGGFVSVPFPSKSDSSKAPTG</sequence>
<dbReference type="EMBL" id="SOFM01000027">
    <property type="protein sequence ID" value="TFC03641.1"/>
    <property type="molecule type" value="Genomic_DNA"/>
</dbReference>
<proteinExistence type="predicted"/>
<reference evidence="1 2" key="1">
    <citation type="submission" date="2019-03" db="EMBL/GenBank/DDBJ databases">
        <title>Genomics of glacier-inhabiting Cryobacterium strains.</title>
        <authorList>
            <person name="Liu Q."/>
            <person name="Xin Y.-H."/>
        </authorList>
    </citation>
    <scope>NUCLEOTIDE SEQUENCE [LARGE SCALE GENOMIC DNA]</scope>
    <source>
        <strain evidence="1 2">RHLT2-21</strain>
    </source>
</reference>
<organism evidence="1 2">
    <name type="scientific">Cryobacterium mannosilyticum</name>
    <dbReference type="NCBI Taxonomy" id="1259190"/>
    <lineage>
        <taxon>Bacteria</taxon>
        <taxon>Bacillati</taxon>
        <taxon>Actinomycetota</taxon>
        <taxon>Actinomycetes</taxon>
        <taxon>Micrococcales</taxon>
        <taxon>Microbacteriaceae</taxon>
        <taxon>Cryobacterium</taxon>
    </lineage>
</organism>
<protein>
    <submittedName>
        <fullName evidence="1">Uncharacterized protein</fullName>
    </submittedName>
</protein>
<comment type="caution">
    <text evidence="1">The sequence shown here is derived from an EMBL/GenBank/DDBJ whole genome shotgun (WGS) entry which is preliminary data.</text>
</comment>
<dbReference type="RefSeq" id="WP_134509111.1">
    <property type="nucleotide sequence ID" value="NZ_SOFM01000027.1"/>
</dbReference>
<gene>
    <name evidence="1" type="ORF">E3O32_10090</name>
</gene>
<accession>A0A4R8WBU6</accession>
<dbReference type="AlphaFoldDB" id="A0A4R8WBU6"/>
<evidence type="ECO:0000313" key="1">
    <source>
        <dbReference type="EMBL" id="TFC03641.1"/>
    </source>
</evidence>